<dbReference type="SUPFAM" id="SSF52172">
    <property type="entry name" value="CheY-like"/>
    <property type="match status" value="1"/>
</dbReference>
<evidence type="ECO:0000313" key="5">
    <source>
        <dbReference type="Proteomes" id="UP001241110"/>
    </source>
</evidence>
<organism evidence="4 5">
    <name type="scientific">Xanthocytophaga flava</name>
    <dbReference type="NCBI Taxonomy" id="3048013"/>
    <lineage>
        <taxon>Bacteria</taxon>
        <taxon>Pseudomonadati</taxon>
        <taxon>Bacteroidota</taxon>
        <taxon>Cytophagia</taxon>
        <taxon>Cytophagales</taxon>
        <taxon>Rhodocytophagaceae</taxon>
        <taxon>Xanthocytophaga</taxon>
    </lineage>
</organism>
<accession>A0AAE3QTF6</accession>
<dbReference type="SMART" id="SM00448">
    <property type="entry name" value="REC"/>
    <property type="match status" value="1"/>
</dbReference>
<evidence type="ECO:0000259" key="3">
    <source>
        <dbReference type="PROSITE" id="PS50110"/>
    </source>
</evidence>
<dbReference type="RefSeq" id="WP_313986168.1">
    <property type="nucleotide sequence ID" value="NZ_JASJOS010000015.1"/>
</dbReference>
<dbReference type="PROSITE" id="PS50110">
    <property type="entry name" value="RESPONSE_REGULATORY"/>
    <property type="match status" value="1"/>
</dbReference>
<evidence type="ECO:0000256" key="1">
    <source>
        <dbReference type="ARBA" id="ARBA00022553"/>
    </source>
</evidence>
<dbReference type="PANTHER" id="PTHR44591:SF3">
    <property type="entry name" value="RESPONSE REGULATORY DOMAIN-CONTAINING PROTEIN"/>
    <property type="match status" value="1"/>
</dbReference>
<dbReference type="GO" id="GO:0000160">
    <property type="term" value="P:phosphorelay signal transduction system"/>
    <property type="evidence" value="ECO:0007669"/>
    <property type="project" value="InterPro"/>
</dbReference>
<feature type="modified residue" description="4-aspartylphosphate" evidence="2">
    <location>
        <position position="63"/>
    </location>
</feature>
<gene>
    <name evidence="4" type="ORF">QNI16_29200</name>
</gene>
<dbReference type="Proteomes" id="UP001241110">
    <property type="component" value="Unassembled WGS sequence"/>
</dbReference>
<comment type="caution">
    <text evidence="4">The sequence shown here is derived from an EMBL/GenBank/DDBJ whole genome shotgun (WGS) entry which is preliminary data.</text>
</comment>
<protein>
    <submittedName>
        <fullName evidence="4">Response regulator</fullName>
    </submittedName>
</protein>
<dbReference type="InterPro" id="IPR050595">
    <property type="entry name" value="Bact_response_regulator"/>
</dbReference>
<dbReference type="AlphaFoldDB" id="A0AAE3QTF6"/>
<proteinExistence type="predicted"/>
<sequence>MKQNTFFLLIAEDDPDDRDMLRMVLKENFPHWQYYVANNGQLLLDYLTNRPLDLPPVSLIMLDINMPIKDGVETLIALRRCHDYTQLPIVAYSTSKTIQGVNTFMQAGGTAYFQKPCDLEEMIDIFSGLSELVPVSQSR</sequence>
<evidence type="ECO:0000256" key="2">
    <source>
        <dbReference type="PROSITE-ProRule" id="PRU00169"/>
    </source>
</evidence>
<evidence type="ECO:0000313" key="4">
    <source>
        <dbReference type="EMBL" id="MDJ1484611.1"/>
    </source>
</evidence>
<dbReference type="PANTHER" id="PTHR44591">
    <property type="entry name" value="STRESS RESPONSE REGULATOR PROTEIN 1"/>
    <property type="match status" value="1"/>
</dbReference>
<dbReference type="Pfam" id="PF00072">
    <property type="entry name" value="Response_reg"/>
    <property type="match status" value="1"/>
</dbReference>
<reference evidence="4" key="1">
    <citation type="submission" date="2023-05" db="EMBL/GenBank/DDBJ databases">
        <authorList>
            <person name="Zhang X."/>
        </authorList>
    </citation>
    <scope>NUCLEOTIDE SEQUENCE</scope>
    <source>
        <strain evidence="4">YF14B1</strain>
    </source>
</reference>
<dbReference type="EMBL" id="JASJOS010000015">
    <property type="protein sequence ID" value="MDJ1484611.1"/>
    <property type="molecule type" value="Genomic_DNA"/>
</dbReference>
<feature type="domain" description="Response regulatory" evidence="3">
    <location>
        <begin position="7"/>
        <end position="130"/>
    </location>
</feature>
<dbReference type="InterPro" id="IPR001789">
    <property type="entry name" value="Sig_transdc_resp-reg_receiver"/>
</dbReference>
<dbReference type="Gene3D" id="3.40.50.2300">
    <property type="match status" value="1"/>
</dbReference>
<dbReference type="InterPro" id="IPR011006">
    <property type="entry name" value="CheY-like_superfamily"/>
</dbReference>
<keyword evidence="1 2" id="KW-0597">Phosphoprotein</keyword>
<name>A0AAE3QTF6_9BACT</name>